<name>A0A1H4ZIH6_9PSED</name>
<dbReference type="Pfam" id="PF20613">
    <property type="entry name" value="HipA_2"/>
    <property type="match status" value="1"/>
</dbReference>
<gene>
    <name evidence="3" type="ORF">SAMN04490185_3193</name>
</gene>
<evidence type="ECO:0000313" key="3">
    <source>
        <dbReference type="EMBL" id="SED29231.1"/>
    </source>
</evidence>
<dbReference type="RefSeq" id="WP_074875364.1">
    <property type="nucleotide sequence ID" value="NZ_FNTF01000002.1"/>
</dbReference>
<organism evidence="3 4">
    <name type="scientific">Pseudomonas frederiksbergensis</name>
    <dbReference type="NCBI Taxonomy" id="104087"/>
    <lineage>
        <taxon>Bacteria</taxon>
        <taxon>Pseudomonadati</taxon>
        <taxon>Pseudomonadota</taxon>
        <taxon>Gammaproteobacteria</taxon>
        <taxon>Pseudomonadales</taxon>
        <taxon>Pseudomonadaceae</taxon>
        <taxon>Pseudomonas</taxon>
    </lineage>
</organism>
<dbReference type="Proteomes" id="UP000183114">
    <property type="component" value="Unassembled WGS sequence"/>
</dbReference>
<evidence type="ECO:0000313" key="4">
    <source>
        <dbReference type="Proteomes" id="UP000183114"/>
    </source>
</evidence>
<feature type="domain" description="HipA-like kinase" evidence="2">
    <location>
        <begin position="54"/>
        <end position="251"/>
    </location>
</feature>
<sequence length="275" mass="30886">MTDEILPGNDSDPTQEPGKRLPVEARYQKTLIPVDAITTFTSTLGTADLKTIVEGRDGKHYAVKTTSDGAGKIPASELFCYELAYRVVIPTPSYSLIKLPTGELAFGSAWEGGVINGNSKIDYPTFIDNVLRGNVKVTNLQSFFSRLYAFDLFVNNVDRHWNNYLWRTSFGDSLIALAFDFSKACFEVGHSGFEATHPSTKTQLIFSMLNVSKNYIRAEAVACLEEIRVISSEDVSTILENFPSSWMSKHDRKSYIDWWSSQARHDRIDSLMKLL</sequence>
<evidence type="ECO:0000256" key="1">
    <source>
        <dbReference type="SAM" id="MobiDB-lite"/>
    </source>
</evidence>
<reference evidence="3 4" key="1">
    <citation type="submission" date="2016-10" db="EMBL/GenBank/DDBJ databases">
        <authorList>
            <person name="de Groot N.N."/>
        </authorList>
    </citation>
    <scope>NUCLEOTIDE SEQUENCE [LARGE SCALE GENOMIC DNA]</scope>
    <source>
        <strain evidence="3 4">BS3655</strain>
    </source>
</reference>
<accession>A0A1H4ZIH6</accession>
<protein>
    <recommendedName>
        <fullName evidence="2">HipA-like kinase domain-containing protein</fullName>
    </recommendedName>
</protein>
<evidence type="ECO:0000259" key="2">
    <source>
        <dbReference type="Pfam" id="PF20613"/>
    </source>
</evidence>
<proteinExistence type="predicted"/>
<dbReference type="InterPro" id="IPR046748">
    <property type="entry name" value="HipA_2"/>
</dbReference>
<dbReference type="AlphaFoldDB" id="A0A1H4ZIH6"/>
<feature type="region of interest" description="Disordered" evidence="1">
    <location>
        <begin position="1"/>
        <end position="20"/>
    </location>
</feature>
<dbReference type="EMBL" id="FNTF01000002">
    <property type="protein sequence ID" value="SED29231.1"/>
    <property type="molecule type" value="Genomic_DNA"/>
</dbReference>